<dbReference type="Pfam" id="PF04198">
    <property type="entry name" value="Sugar-bind"/>
    <property type="match status" value="1"/>
</dbReference>
<evidence type="ECO:0000256" key="1">
    <source>
        <dbReference type="ARBA" id="ARBA00010466"/>
    </source>
</evidence>
<dbReference type="Gene3D" id="1.10.10.10">
    <property type="entry name" value="Winged helix-like DNA-binding domain superfamily/Winged helix DNA-binding domain"/>
    <property type="match status" value="1"/>
</dbReference>
<dbReference type="InterPro" id="IPR036388">
    <property type="entry name" value="WH-like_DNA-bd_sf"/>
</dbReference>
<name>L0KBR9_HALHC</name>
<protein>
    <submittedName>
        <fullName evidence="6">Transcriptional regulator with sigma factor-related N-terminal domain</fullName>
    </submittedName>
</protein>
<dbReference type="SUPFAM" id="SSF46785">
    <property type="entry name" value="Winged helix' DNA-binding domain"/>
    <property type="match status" value="1"/>
</dbReference>
<evidence type="ECO:0000256" key="4">
    <source>
        <dbReference type="ARBA" id="ARBA00023163"/>
    </source>
</evidence>
<dbReference type="AlphaFoldDB" id="L0KBR9"/>
<feature type="domain" description="HTH deoR-type" evidence="5">
    <location>
        <begin position="18"/>
        <end position="73"/>
    </location>
</feature>
<dbReference type="InterPro" id="IPR051054">
    <property type="entry name" value="SorC_transcr_regulators"/>
</dbReference>
<dbReference type="GO" id="GO:0003677">
    <property type="term" value="F:DNA binding"/>
    <property type="evidence" value="ECO:0007669"/>
    <property type="project" value="UniProtKB-KW"/>
</dbReference>
<dbReference type="InterPro" id="IPR001034">
    <property type="entry name" value="DeoR_HTH"/>
</dbReference>
<dbReference type="InterPro" id="IPR037171">
    <property type="entry name" value="NagB/RpiA_transferase-like"/>
</dbReference>
<dbReference type="InterPro" id="IPR048715">
    <property type="entry name" value="CggR_N"/>
</dbReference>
<organism evidence="6 7">
    <name type="scientific">Halobacteroides halobius (strain ATCC 35273 / DSM 5150 / MD-1)</name>
    <dbReference type="NCBI Taxonomy" id="748449"/>
    <lineage>
        <taxon>Bacteria</taxon>
        <taxon>Bacillati</taxon>
        <taxon>Bacillota</taxon>
        <taxon>Clostridia</taxon>
        <taxon>Halanaerobiales</taxon>
        <taxon>Halobacteroidaceae</taxon>
        <taxon>Halobacteroides</taxon>
    </lineage>
</organism>
<dbReference type="Proteomes" id="UP000010880">
    <property type="component" value="Chromosome"/>
</dbReference>
<keyword evidence="2" id="KW-0805">Transcription regulation</keyword>
<dbReference type="EMBL" id="CP003359">
    <property type="protein sequence ID" value="AGB41995.1"/>
    <property type="molecule type" value="Genomic_DNA"/>
</dbReference>
<dbReference type="PANTHER" id="PTHR34294:SF5">
    <property type="entry name" value="CENTRAL GLYCOLYTIC GENES REGULATOR"/>
    <property type="match status" value="1"/>
</dbReference>
<evidence type="ECO:0000313" key="6">
    <source>
        <dbReference type="EMBL" id="AGB41995.1"/>
    </source>
</evidence>
<accession>L0KBR9</accession>
<dbReference type="PANTHER" id="PTHR34294">
    <property type="entry name" value="TRANSCRIPTIONAL REGULATOR-RELATED"/>
    <property type="match status" value="1"/>
</dbReference>
<dbReference type="GO" id="GO:0003700">
    <property type="term" value="F:DNA-binding transcription factor activity"/>
    <property type="evidence" value="ECO:0007669"/>
    <property type="project" value="InterPro"/>
</dbReference>
<gene>
    <name evidence="6" type="ordered locus">Halha_2111</name>
</gene>
<comment type="similarity">
    <text evidence="1">Belongs to the SorC transcriptional regulatory family.</text>
</comment>
<evidence type="ECO:0000259" key="5">
    <source>
        <dbReference type="PROSITE" id="PS51000"/>
    </source>
</evidence>
<dbReference type="RefSeq" id="WP_015327709.1">
    <property type="nucleotide sequence ID" value="NC_019978.1"/>
</dbReference>
<dbReference type="GO" id="GO:0030246">
    <property type="term" value="F:carbohydrate binding"/>
    <property type="evidence" value="ECO:0007669"/>
    <property type="project" value="InterPro"/>
</dbReference>
<evidence type="ECO:0000256" key="3">
    <source>
        <dbReference type="ARBA" id="ARBA00023125"/>
    </source>
</evidence>
<dbReference type="InterPro" id="IPR007324">
    <property type="entry name" value="Sugar-bd_dom_put"/>
</dbReference>
<keyword evidence="7" id="KW-1185">Reference proteome</keyword>
<dbReference type="eggNOG" id="COG2390">
    <property type="taxonomic scope" value="Bacteria"/>
</dbReference>
<dbReference type="KEGG" id="hhl:Halha_2111"/>
<dbReference type="PATRIC" id="fig|748449.3.peg.2025"/>
<evidence type="ECO:0000256" key="2">
    <source>
        <dbReference type="ARBA" id="ARBA00023015"/>
    </source>
</evidence>
<dbReference type="InterPro" id="IPR036390">
    <property type="entry name" value="WH_DNA-bd_sf"/>
</dbReference>
<dbReference type="STRING" id="748449.Halha_2111"/>
<dbReference type="Pfam" id="PF21715">
    <property type="entry name" value="CggR_N"/>
    <property type="match status" value="1"/>
</dbReference>
<dbReference type="SUPFAM" id="SSF100950">
    <property type="entry name" value="NagB/RpiA/CoA transferase-like"/>
    <property type="match status" value="1"/>
</dbReference>
<proteinExistence type="inferred from homology"/>
<keyword evidence="4" id="KW-0804">Transcription</keyword>
<evidence type="ECO:0000313" key="7">
    <source>
        <dbReference type="Proteomes" id="UP000010880"/>
    </source>
</evidence>
<reference evidence="7" key="1">
    <citation type="submission" date="2012-02" db="EMBL/GenBank/DDBJ databases">
        <title>The complete genome of Halobacteroides halobius DSM 5150.</title>
        <authorList>
            <person name="Lucas S."/>
            <person name="Copeland A."/>
            <person name="Lapidus A."/>
            <person name="Glavina del Rio T."/>
            <person name="Dalin E."/>
            <person name="Tice H."/>
            <person name="Bruce D."/>
            <person name="Goodwin L."/>
            <person name="Pitluck S."/>
            <person name="Peters L."/>
            <person name="Mikhailova N."/>
            <person name="Gu W."/>
            <person name="Kyrpides N."/>
            <person name="Mavromatis K."/>
            <person name="Ivanova N."/>
            <person name="Brettin T."/>
            <person name="Detter J.C."/>
            <person name="Han C."/>
            <person name="Larimer F."/>
            <person name="Land M."/>
            <person name="Hauser L."/>
            <person name="Markowitz V."/>
            <person name="Cheng J.-F."/>
            <person name="Hugenholtz P."/>
            <person name="Woyke T."/>
            <person name="Wu D."/>
            <person name="Tindall B."/>
            <person name="Pomrenke H."/>
            <person name="Brambilla E."/>
            <person name="Klenk H.-P."/>
            <person name="Eisen J.A."/>
        </authorList>
    </citation>
    <scope>NUCLEOTIDE SEQUENCE [LARGE SCALE GENOMIC DNA]</scope>
    <source>
        <strain evidence="7">ATCC 35273 / DSM 5150 / MD-1</strain>
    </source>
</reference>
<dbReference type="Gene3D" id="3.40.50.1360">
    <property type="match status" value="1"/>
</dbReference>
<dbReference type="OrthoDB" id="9793820at2"/>
<sequence length="338" mass="37160">MTNYFKLQQKIAPELVKIIDRRYMILKMIYRFKPIGRRSLAKKLGLSERTVRKNLNFLKEKQFISTTNAGAQITEAGIRILSDLDGYIKELRGTKDLERKLAKVLGVEVHIVPQGPNYNQSKCELGRFSAEFLTELVGPKDIIAVTGGTTLATVAKMMTPLKKKLDVNVVPGRGGLGEQVEIQANTIAAKIANKLGGEYHLLHIPDNLKADTISQLVIEPSIKHILDLAKSADILVHGVGTAQVMAKRRKMSTSKIKKLEEKGAVGESFGYYFNQAGQIVYSTASVGLKLSDLVKIKKVIAIAGGEYKAEAILAAVSDKYQDVLITDEEAANKILNLV</sequence>
<keyword evidence="3" id="KW-0238">DNA-binding</keyword>
<dbReference type="PROSITE" id="PS51000">
    <property type="entry name" value="HTH_DEOR_2"/>
    <property type="match status" value="1"/>
</dbReference>
<dbReference type="HOGENOM" id="CLU_054506_2_0_9"/>